<evidence type="ECO:0000259" key="1">
    <source>
        <dbReference type="Pfam" id="PF12708"/>
    </source>
</evidence>
<evidence type="ECO:0000313" key="4">
    <source>
        <dbReference type="EMBL" id="CDS94428.1"/>
    </source>
</evidence>
<organism evidence="2">
    <name type="scientific">Clostridioides difficile</name>
    <name type="common">Peptoclostridium difficile</name>
    <dbReference type="NCBI Taxonomy" id="1496"/>
    <lineage>
        <taxon>Bacteria</taxon>
        <taxon>Bacillati</taxon>
        <taxon>Bacillota</taxon>
        <taxon>Clostridia</taxon>
        <taxon>Peptostreptococcales</taxon>
        <taxon>Peptostreptococcaceae</taxon>
        <taxon>Clostridioides</taxon>
    </lineage>
</organism>
<dbReference type="InterPro" id="IPR024535">
    <property type="entry name" value="RHGA/B-epi-like_pectate_lyase"/>
</dbReference>
<accession>A0A069ADN8</accession>
<dbReference type="SUPFAM" id="SSF51126">
    <property type="entry name" value="Pectin lyase-like"/>
    <property type="match status" value="1"/>
</dbReference>
<protein>
    <recommendedName>
        <fullName evidence="1">Rhamnogalacturonase A/B/Epimerase-like pectate lyase domain-containing protein</fullName>
    </recommendedName>
</protein>
<dbReference type="InterPro" id="IPR012334">
    <property type="entry name" value="Pectin_lyas_fold"/>
</dbReference>
<name>A0A069ADN8_CLODI</name>
<dbReference type="InterPro" id="IPR011050">
    <property type="entry name" value="Pectin_lyase_fold/virulence"/>
</dbReference>
<proteinExistence type="predicted"/>
<evidence type="ECO:0000313" key="3">
    <source>
        <dbReference type="EMBL" id="CDS89446.1"/>
    </source>
</evidence>
<dbReference type="Pfam" id="PF12708">
    <property type="entry name" value="Pect-lyase_RHGA_epim"/>
    <property type="match status" value="1"/>
</dbReference>
<feature type="domain" description="Rhamnogalacturonase A/B/Epimerase-like pectate lyase" evidence="1">
    <location>
        <begin position="10"/>
        <end position="203"/>
    </location>
</feature>
<dbReference type="EMBL" id="LK932525">
    <property type="protein sequence ID" value="CDS88823.1"/>
    <property type="molecule type" value="Genomic_DNA"/>
</dbReference>
<dbReference type="RefSeq" id="WP_021367106.1">
    <property type="nucleotide sequence ID" value="NZ_BBYB01000112.1"/>
</dbReference>
<dbReference type="AlphaFoldDB" id="A0A069ADN8"/>
<gene>
    <name evidence="4" type="ORF">BN1095_20012</name>
    <name evidence="2" type="ORF">BN1096_700186</name>
    <name evidence="3" type="ORF">BN1097_710185</name>
</gene>
<dbReference type="EMBL" id="LK932849">
    <property type="protein sequence ID" value="CDS94428.1"/>
    <property type="molecule type" value="Genomic_DNA"/>
</dbReference>
<dbReference type="EMBL" id="LK932411">
    <property type="protein sequence ID" value="CDS89446.1"/>
    <property type="molecule type" value="Genomic_DNA"/>
</dbReference>
<dbReference type="Gene3D" id="2.160.20.10">
    <property type="entry name" value="Single-stranded right-handed beta-helix, Pectin lyase-like"/>
    <property type="match status" value="1"/>
</dbReference>
<evidence type="ECO:0000313" key="2">
    <source>
        <dbReference type="EMBL" id="CDS88823.1"/>
    </source>
</evidence>
<reference evidence="2" key="1">
    <citation type="submission" date="2014-07" db="EMBL/GenBank/DDBJ databases">
        <authorList>
            <person name="Monot Marc"/>
        </authorList>
    </citation>
    <scope>NUCLEOTIDE SEQUENCE</scope>
    <source>
        <strain evidence="4">7032989</strain>
        <strain evidence="3">7032994</strain>
    </source>
</reference>
<sequence>MEIETKTPDWINVLELNSKIDITGKYDVSNMIQNIVSDKSLEGSIIYFPKGNYLFEKGIKISQQITLQGDSYYGGDNQVSNLDKKQSIIGTTNFITRGVSNMSIIALTGTSQCIKNINFYYDSHDIEKIPPKNVSAITEYGETQGLSHFEHLFISGFSGIGIEIPYYSTGNDITVSSCGLGMRLGEKSMLSSSKIYECKNGMEITTGVSLNNVRIEEIKEIGINNKGFGFNLIMNLMVDQCGYCGFMFEKMCYSQITARITRCGQYYKSVDYNAYENMEDRKEEAYSIFYGDILENCNIVLMNSNIDTLENDSLDEHKIYVIKANETNNVMLTCYAEADNFIQCAKGNLLLENGVNTYKFYNGEICSVGGVQISDIDEKDLIKIIENTLYIDDKGKYLMVPRLKKNTVIYSVLDSTEEINKLHGGIWEQIDVKVLAGESMYYYKKIKD</sequence>